<protein>
    <submittedName>
        <fullName evidence="2">Nuclear transport factor 2 family protein</fullName>
    </submittedName>
</protein>
<dbReference type="Pfam" id="PF14534">
    <property type="entry name" value="DUF4440"/>
    <property type="match status" value="1"/>
</dbReference>
<dbReference type="InterPro" id="IPR027843">
    <property type="entry name" value="DUF4440"/>
</dbReference>
<dbReference type="EMBL" id="JAMGBB010000001">
    <property type="protein sequence ID" value="MCL6740651.1"/>
    <property type="molecule type" value="Genomic_DNA"/>
</dbReference>
<proteinExistence type="predicted"/>
<evidence type="ECO:0000313" key="3">
    <source>
        <dbReference type="Proteomes" id="UP001165383"/>
    </source>
</evidence>
<dbReference type="Proteomes" id="UP001165383">
    <property type="component" value="Unassembled WGS sequence"/>
</dbReference>
<dbReference type="SUPFAM" id="SSF54427">
    <property type="entry name" value="NTF2-like"/>
    <property type="match status" value="1"/>
</dbReference>
<name>A0ABT0S8B5_9SPHN</name>
<reference evidence="2" key="1">
    <citation type="submission" date="2022-05" db="EMBL/GenBank/DDBJ databases">
        <authorList>
            <person name="Jo J.-H."/>
            <person name="Im W.-T."/>
        </authorList>
    </citation>
    <scope>NUCLEOTIDE SEQUENCE</scope>
    <source>
        <strain evidence="2">RB56-2</strain>
    </source>
</reference>
<comment type="caution">
    <text evidence="2">The sequence shown here is derived from an EMBL/GenBank/DDBJ whole genome shotgun (WGS) entry which is preliminary data.</text>
</comment>
<organism evidence="2 3">
    <name type="scientific">Sphingomonas brevis</name>
    <dbReference type="NCBI Taxonomy" id="2908206"/>
    <lineage>
        <taxon>Bacteria</taxon>
        <taxon>Pseudomonadati</taxon>
        <taxon>Pseudomonadota</taxon>
        <taxon>Alphaproteobacteria</taxon>
        <taxon>Sphingomonadales</taxon>
        <taxon>Sphingomonadaceae</taxon>
        <taxon>Sphingomonas</taxon>
    </lineage>
</organism>
<dbReference type="InterPro" id="IPR032710">
    <property type="entry name" value="NTF2-like_dom_sf"/>
</dbReference>
<accession>A0ABT0S8B5</accession>
<sequence>MKVATLMLVAVALGTSACKPAVKVDTAADEQAIRAKETAWMEAYNKHDVEAVKSQYQDDAGLAGPGAAVMTDAASRGAFLTGFASDPALKVDFASDRIMIAQSGELASSRGHYTMTYTDPGTKQPKTESGTYLTVYRKQADGSWKAVEDLTTPGPPPVPAAVTP</sequence>
<dbReference type="PROSITE" id="PS51257">
    <property type="entry name" value="PROKAR_LIPOPROTEIN"/>
    <property type="match status" value="1"/>
</dbReference>
<feature type="domain" description="DUF4440" evidence="1">
    <location>
        <begin position="33"/>
        <end position="145"/>
    </location>
</feature>
<evidence type="ECO:0000313" key="2">
    <source>
        <dbReference type="EMBL" id="MCL6740651.1"/>
    </source>
</evidence>
<keyword evidence="3" id="KW-1185">Reference proteome</keyword>
<evidence type="ECO:0000259" key="1">
    <source>
        <dbReference type="Pfam" id="PF14534"/>
    </source>
</evidence>
<dbReference type="Gene3D" id="3.10.450.50">
    <property type="match status" value="1"/>
</dbReference>
<dbReference type="RefSeq" id="WP_249915073.1">
    <property type="nucleotide sequence ID" value="NZ_JAMGBB010000001.1"/>
</dbReference>
<gene>
    <name evidence="2" type="ORF">LZ518_05825</name>
</gene>